<gene>
    <name evidence="1" type="ORF">B9Z44_05995</name>
</gene>
<comment type="caution">
    <text evidence="1">The sequence shown here is derived from an EMBL/GenBank/DDBJ whole genome shotgun (WGS) entry which is preliminary data.</text>
</comment>
<reference evidence="1 2" key="1">
    <citation type="submission" date="2017-04" db="EMBL/GenBank/DDBJ databases">
        <title>Unexpected and diverse lifestyles within the genus Limnohabitans.</title>
        <authorList>
            <person name="Kasalicky V."/>
            <person name="Mehrshad M."/>
            <person name="Andrei S.-A."/>
            <person name="Salcher M."/>
            <person name="Kratochvilova H."/>
            <person name="Simek K."/>
            <person name="Ghai R."/>
        </authorList>
    </citation>
    <scope>NUCLEOTIDE SEQUENCE [LARGE SCALE GENOMIC DNA]</scope>
    <source>
        <strain evidence="1 2">MWH-C5</strain>
    </source>
</reference>
<accession>A0A315EPL7</accession>
<keyword evidence="2" id="KW-1185">Reference proteome</keyword>
<dbReference type="Proteomes" id="UP000251341">
    <property type="component" value="Unassembled WGS sequence"/>
</dbReference>
<sequence length="116" mass="12424">MLKLNLKREPYWLDLVQGVRIKVKPATTALVMAARHAAALIDGKDHAAAGERTATLITELAKAAILAWEGVGDDKGKAAAVTPDGIAALMELWPVADAFEREYLAALYLLDAEKNG</sequence>
<organism evidence="1 2">
    <name type="scientific">Limnohabitans curvus</name>
    <dbReference type="NCBI Taxonomy" id="323423"/>
    <lineage>
        <taxon>Bacteria</taxon>
        <taxon>Pseudomonadati</taxon>
        <taxon>Pseudomonadota</taxon>
        <taxon>Betaproteobacteria</taxon>
        <taxon>Burkholderiales</taxon>
        <taxon>Comamonadaceae</taxon>
        <taxon>Limnohabitans</taxon>
    </lineage>
</organism>
<evidence type="ECO:0000313" key="2">
    <source>
        <dbReference type="Proteomes" id="UP000251341"/>
    </source>
</evidence>
<dbReference type="AlphaFoldDB" id="A0A315EPL7"/>
<evidence type="ECO:0000313" key="1">
    <source>
        <dbReference type="EMBL" id="PUE59161.1"/>
    </source>
</evidence>
<protein>
    <submittedName>
        <fullName evidence="1">Uncharacterized protein</fullName>
    </submittedName>
</protein>
<dbReference type="RefSeq" id="WP_108401938.1">
    <property type="nucleotide sequence ID" value="NZ_NESP01000001.1"/>
</dbReference>
<dbReference type="EMBL" id="NESP01000001">
    <property type="protein sequence ID" value="PUE59161.1"/>
    <property type="molecule type" value="Genomic_DNA"/>
</dbReference>
<proteinExistence type="predicted"/>
<name>A0A315EPL7_9BURK</name>